<feature type="domain" description="Protein kinase" evidence="1">
    <location>
        <begin position="163"/>
        <end position="509"/>
    </location>
</feature>
<dbReference type="SMART" id="SM00220">
    <property type="entry name" value="S_TKc"/>
    <property type="match status" value="1"/>
</dbReference>
<evidence type="ECO:0000259" key="1">
    <source>
        <dbReference type="PROSITE" id="PS50011"/>
    </source>
</evidence>
<name>A0A2J6Q457_9HELO</name>
<protein>
    <submittedName>
        <fullName evidence="2">HET-domain-containing protein</fullName>
    </submittedName>
</protein>
<accession>A0A2J6Q457</accession>
<gene>
    <name evidence="2" type="ORF">NA56DRAFT_659090</name>
</gene>
<dbReference type="PANTHER" id="PTHR33112">
    <property type="entry name" value="DOMAIN PROTEIN, PUTATIVE-RELATED"/>
    <property type="match status" value="1"/>
</dbReference>
<dbReference type="InterPro" id="IPR011009">
    <property type="entry name" value="Kinase-like_dom_sf"/>
</dbReference>
<dbReference type="InterPro" id="IPR010730">
    <property type="entry name" value="HET"/>
</dbReference>
<dbReference type="OrthoDB" id="4062651at2759"/>
<reference evidence="2 3" key="1">
    <citation type="submission" date="2016-05" db="EMBL/GenBank/DDBJ databases">
        <title>A degradative enzymes factory behind the ericoid mycorrhizal symbiosis.</title>
        <authorList>
            <consortium name="DOE Joint Genome Institute"/>
            <person name="Martino E."/>
            <person name="Morin E."/>
            <person name="Grelet G."/>
            <person name="Kuo A."/>
            <person name="Kohler A."/>
            <person name="Daghino S."/>
            <person name="Barry K."/>
            <person name="Choi C."/>
            <person name="Cichocki N."/>
            <person name="Clum A."/>
            <person name="Copeland A."/>
            <person name="Hainaut M."/>
            <person name="Haridas S."/>
            <person name="Labutti K."/>
            <person name="Lindquist E."/>
            <person name="Lipzen A."/>
            <person name="Khouja H.-R."/>
            <person name="Murat C."/>
            <person name="Ohm R."/>
            <person name="Olson A."/>
            <person name="Spatafora J."/>
            <person name="Veneault-Fourrey C."/>
            <person name="Henrissat B."/>
            <person name="Grigoriev I."/>
            <person name="Martin F."/>
            <person name="Perotto S."/>
        </authorList>
    </citation>
    <scope>NUCLEOTIDE SEQUENCE [LARGE SCALE GENOMIC DNA]</scope>
    <source>
        <strain evidence="2 3">UAMH 7357</strain>
    </source>
</reference>
<proteinExistence type="predicted"/>
<dbReference type="Gene3D" id="1.10.510.10">
    <property type="entry name" value="Transferase(Phosphotransferase) domain 1"/>
    <property type="match status" value="1"/>
</dbReference>
<dbReference type="SUPFAM" id="SSF56112">
    <property type="entry name" value="Protein kinase-like (PK-like)"/>
    <property type="match status" value="1"/>
</dbReference>
<dbReference type="Pfam" id="PF00069">
    <property type="entry name" value="Pkinase"/>
    <property type="match status" value="1"/>
</dbReference>
<sequence>MKLFRRKIKASMELKDDSNSCFLAESKLNELICESTVTKLLDEHGSKLSTHTDISKLSAFICKRAKRVFAILVWIEREHRIEEFYDNNFTDEWLPIRAKSPDDSDDGDCEVESLNPESKQEAVRATFSKWSEGDIDNFCDNNQWKFLAPVFHEKQFRYEFHEKSRMPFLNRGDQKKTNFSFVEEWTMHSDHLQIRANSTIGIPSNAKGYRVAVKELKRSQFVSHADFIKNAEAEAQALETIRDLRHPHLIKATAYYKLGPKHYFIFPWAESGNLWDFWEKDPQPLDSGYLKWVFTQLLGLAWAIRELHHSDEGAWRHGDLKPENIMCFDDKSNVKNSGRCILVIADVGLARVHAMATDNRPDPTSTQSGTVMYWPPERELPQQQARTRRYDIWSLGCIYLEFLIWLLYGTSGLRRFRTELRGNNKFYVIQPNQAGQMESARVNEDVQKWMDSIKKDPRCPQNTALGRLLNLIETRLLVVKVGPVPSSNPAPSTKSQYGTGLDVSSNPSFEIPLLQVRAPTVQFNGTLSASGGNSSDEFRAYALEMHETMEHIVKSATSSGNTRIEWMGKSDKPLPEGPKKFGDSLTAPQASAVAGRSRSKDLVYFTDRFSQTLDDNWEYTPDSDSAREVFAGLDLPTILPPKKGISRLCQRCSSLHLWSSRCSFSDTPAGLAEKSEHCALCQLLSRRLAGHSIAKHETVQFFRVGSYLTFGDRQGQPILSLYTLPGAHPFYLHLSSHRTIVNGTDPGPQGSDPLLSSIQIGFPRMPDAGSPTHIKVLAEWIRSCDNKHHCYPRDVGFLPTRVLDVSDSGSGTVSLFCDTRGHTNPGKYLALSHQWGSPLQHKKFCTYKSNIDKLKQGIKVSDLPRTFQDAVSITRDLGIQYLWIDSLCIIQDDENDWDMESKLMEQVFSSAYATIAASCASGTDAGFLKAYTERQCVTVETGSGARYYLCDAIDDFSLHVEQGELNKRGWVLQERALSRRTIYFTGTQSYWECGGGVRCETMTQMKNQKASFLGDANFPKSVEDYVKGKKIKLYQDLYERYSHLALSYNTDRPIAIKGLETRLIRTFETIGGYGIFEKYLHRGLMWQRSGDTLKRITSFRGERVPSWSWMAYDGGIKYMDIPLGGAIWAEDKDMTSPFKVNNEDNPEDGGEKRLEAWVCDIVEPQSRQLIMDEPGRSFAQPLRCVIVGRSNQAEGEENQIHYTIIVSFVTRKEGVEVYERAGVGFLEKRHIVLGDRGAKVHVQ</sequence>
<dbReference type="CDD" id="cd00180">
    <property type="entry name" value="PKc"/>
    <property type="match status" value="1"/>
</dbReference>
<dbReference type="PROSITE" id="PS50011">
    <property type="entry name" value="PROTEIN_KINASE_DOM"/>
    <property type="match status" value="1"/>
</dbReference>
<dbReference type="GO" id="GO:0005524">
    <property type="term" value="F:ATP binding"/>
    <property type="evidence" value="ECO:0007669"/>
    <property type="project" value="InterPro"/>
</dbReference>
<organism evidence="2 3">
    <name type="scientific">Hyaloscypha hepaticicola</name>
    <dbReference type="NCBI Taxonomy" id="2082293"/>
    <lineage>
        <taxon>Eukaryota</taxon>
        <taxon>Fungi</taxon>
        <taxon>Dikarya</taxon>
        <taxon>Ascomycota</taxon>
        <taxon>Pezizomycotina</taxon>
        <taxon>Leotiomycetes</taxon>
        <taxon>Helotiales</taxon>
        <taxon>Hyaloscyphaceae</taxon>
        <taxon>Hyaloscypha</taxon>
    </lineage>
</organism>
<dbReference type="PANTHER" id="PTHR33112:SF10">
    <property type="entry name" value="TOL"/>
    <property type="match status" value="1"/>
</dbReference>
<keyword evidence="3" id="KW-1185">Reference proteome</keyword>
<dbReference type="Pfam" id="PF06985">
    <property type="entry name" value="HET"/>
    <property type="match status" value="1"/>
</dbReference>
<dbReference type="AlphaFoldDB" id="A0A2J6Q457"/>
<dbReference type="Proteomes" id="UP000235672">
    <property type="component" value="Unassembled WGS sequence"/>
</dbReference>
<dbReference type="GO" id="GO:0004672">
    <property type="term" value="F:protein kinase activity"/>
    <property type="evidence" value="ECO:0007669"/>
    <property type="project" value="InterPro"/>
</dbReference>
<dbReference type="EMBL" id="KZ613482">
    <property type="protein sequence ID" value="PMD21078.1"/>
    <property type="molecule type" value="Genomic_DNA"/>
</dbReference>
<dbReference type="STRING" id="1745343.A0A2J6Q457"/>
<evidence type="ECO:0000313" key="2">
    <source>
        <dbReference type="EMBL" id="PMD21078.1"/>
    </source>
</evidence>
<dbReference type="InterPro" id="IPR000719">
    <property type="entry name" value="Prot_kinase_dom"/>
</dbReference>
<evidence type="ECO:0000313" key="3">
    <source>
        <dbReference type="Proteomes" id="UP000235672"/>
    </source>
</evidence>